<proteinExistence type="inferred from homology"/>
<keyword evidence="5 11" id="KW-0812">Transmembrane</keyword>
<gene>
    <name evidence="14" type="ORF">ALP48_02727</name>
</gene>
<dbReference type="InterPro" id="IPR003660">
    <property type="entry name" value="HAMP_dom"/>
</dbReference>
<dbReference type="Pfam" id="PF00015">
    <property type="entry name" value="MCPsignal"/>
    <property type="match status" value="1"/>
</dbReference>
<dbReference type="FunFam" id="1.10.287.950:FF:000001">
    <property type="entry name" value="Methyl-accepting chemotaxis sensory transducer"/>
    <property type="match status" value="1"/>
</dbReference>
<reference evidence="14 15" key="1">
    <citation type="submission" date="2018-08" db="EMBL/GenBank/DDBJ databases">
        <title>Recombination of ecologically and evolutionarily significant loci maintains genetic cohesion in the Pseudomonas syringae species complex.</title>
        <authorList>
            <person name="Dillon M."/>
            <person name="Thakur S."/>
            <person name="Almeida R.N.D."/>
            <person name="Weir B.S."/>
            <person name="Guttman D.S."/>
        </authorList>
    </citation>
    <scope>NUCLEOTIDE SEQUENCE [LARGE SCALE GENOMIC DNA]</scope>
    <source>
        <strain evidence="14 15">ICMP 16926</strain>
    </source>
</reference>
<dbReference type="GO" id="GO:0016301">
    <property type="term" value="F:kinase activity"/>
    <property type="evidence" value="ECO:0007669"/>
    <property type="project" value="UniProtKB-KW"/>
</dbReference>
<feature type="transmembrane region" description="Helical" evidence="11">
    <location>
        <begin position="189"/>
        <end position="209"/>
    </location>
</feature>
<dbReference type="SUPFAM" id="SSF47170">
    <property type="entry name" value="Aspartate receptor, ligand-binding domain"/>
    <property type="match status" value="1"/>
</dbReference>
<dbReference type="SUPFAM" id="SSF58104">
    <property type="entry name" value="Methyl-accepting chemotaxis protein (MCP) signaling domain"/>
    <property type="match status" value="1"/>
</dbReference>
<evidence type="ECO:0000256" key="6">
    <source>
        <dbReference type="ARBA" id="ARBA00022989"/>
    </source>
</evidence>
<dbReference type="PROSITE" id="PS50885">
    <property type="entry name" value="HAMP"/>
    <property type="match status" value="1"/>
</dbReference>
<keyword evidence="4" id="KW-0145">Chemotaxis</keyword>
<sequence>MRRFKITLRLVICFAITSLLMVALGVFCLLQMQAIRTQGEAVESGALPSIATADAIAIGLVKLRSETTRLIANADDPGAVINSKINVEQLRNEVEKGFSEYLARVQSGTEHDSIVALQDAYKAFMPGLQDQIALIEQNKLDEVRMLANTVLSLQGDLMDMQVQLLRELNTQSAAAAVEAAGASYEQTRIIALSAIGLVLVLTLLLAWRLSVSIIHPVRQALHIASTIADGDLSEHPIPDGKDETAQLLITLGRMRTNLHSTIDQIYAAATQLSQSVQEMGSIAEASALNLQLQNTEIEQAAVAVNQMSQAAIEVAGNASNTVTESEASTQAAAQGQEKLSATILSIKALTENVLDSSHQAEGLAERTQSISSILDVIRAIANQTNLLALNAAIEAARAGEAGRGFAVVADEVRSLAQRTSASTAEIEGLISGVQQSTQQTASSLRHTATQANLTMEQAASTGEALQVIIQSTATINDRNLLIASAAEQQAQVATEVDRNLSSIRDLSSQTASGAQQTTVASNALSMLATDLNLMVQRFVL</sequence>
<keyword evidence="2" id="KW-1003">Cell membrane</keyword>
<protein>
    <submittedName>
        <fullName evidence="14">Histidine kinase, HAMP region:Bacterial chemotaxis sensory transducer</fullName>
    </submittedName>
</protein>
<evidence type="ECO:0000256" key="11">
    <source>
        <dbReference type="SAM" id="Phobius"/>
    </source>
</evidence>
<dbReference type="CDD" id="cd06225">
    <property type="entry name" value="HAMP"/>
    <property type="match status" value="1"/>
</dbReference>
<keyword evidence="8 10" id="KW-0807">Transducer</keyword>
<evidence type="ECO:0000313" key="15">
    <source>
        <dbReference type="Proteomes" id="UP000268096"/>
    </source>
</evidence>
<dbReference type="InterPro" id="IPR024478">
    <property type="entry name" value="HlyB_4HB_MCP"/>
</dbReference>
<feature type="domain" description="HAMP" evidence="13">
    <location>
        <begin position="211"/>
        <end position="263"/>
    </location>
</feature>
<dbReference type="PRINTS" id="PR00260">
    <property type="entry name" value="CHEMTRNSDUCR"/>
</dbReference>
<feature type="transmembrane region" description="Helical" evidence="11">
    <location>
        <begin position="6"/>
        <end position="30"/>
    </location>
</feature>
<evidence type="ECO:0000256" key="5">
    <source>
        <dbReference type="ARBA" id="ARBA00022692"/>
    </source>
</evidence>
<feature type="domain" description="Methyl-accepting transducer" evidence="12">
    <location>
        <begin position="268"/>
        <end position="504"/>
    </location>
</feature>
<evidence type="ECO:0000313" key="14">
    <source>
        <dbReference type="EMBL" id="RMT44555.1"/>
    </source>
</evidence>
<dbReference type="GO" id="GO:0004888">
    <property type="term" value="F:transmembrane signaling receptor activity"/>
    <property type="evidence" value="ECO:0007669"/>
    <property type="project" value="InterPro"/>
</dbReference>
<dbReference type="SMART" id="SM00304">
    <property type="entry name" value="HAMP"/>
    <property type="match status" value="1"/>
</dbReference>
<keyword evidence="3" id="KW-0488">Methylation</keyword>
<dbReference type="PANTHER" id="PTHR32089">
    <property type="entry name" value="METHYL-ACCEPTING CHEMOTAXIS PROTEIN MCPB"/>
    <property type="match status" value="1"/>
</dbReference>
<dbReference type="GO" id="GO:0007165">
    <property type="term" value="P:signal transduction"/>
    <property type="evidence" value="ECO:0007669"/>
    <property type="project" value="UniProtKB-KW"/>
</dbReference>
<dbReference type="EMBL" id="RBTH01000227">
    <property type="protein sequence ID" value="RMT44555.1"/>
    <property type="molecule type" value="Genomic_DNA"/>
</dbReference>
<dbReference type="Proteomes" id="UP000268096">
    <property type="component" value="Unassembled WGS sequence"/>
</dbReference>
<dbReference type="GO" id="GO:0006935">
    <property type="term" value="P:chemotaxis"/>
    <property type="evidence" value="ECO:0007669"/>
    <property type="project" value="UniProtKB-KW"/>
</dbReference>
<keyword evidence="6 11" id="KW-1133">Transmembrane helix</keyword>
<evidence type="ECO:0000256" key="8">
    <source>
        <dbReference type="ARBA" id="ARBA00023224"/>
    </source>
</evidence>
<evidence type="ECO:0000256" key="9">
    <source>
        <dbReference type="ARBA" id="ARBA00029447"/>
    </source>
</evidence>
<evidence type="ECO:0000256" key="10">
    <source>
        <dbReference type="PROSITE-ProRule" id="PRU00284"/>
    </source>
</evidence>
<dbReference type="GO" id="GO:0005886">
    <property type="term" value="C:plasma membrane"/>
    <property type="evidence" value="ECO:0007669"/>
    <property type="project" value="UniProtKB-SubCell"/>
</dbReference>
<dbReference type="InterPro" id="IPR004090">
    <property type="entry name" value="Chemotax_Me-accpt_rcpt"/>
</dbReference>
<evidence type="ECO:0000256" key="7">
    <source>
        <dbReference type="ARBA" id="ARBA00023136"/>
    </source>
</evidence>
<dbReference type="Pfam" id="PF00672">
    <property type="entry name" value="HAMP"/>
    <property type="match status" value="1"/>
</dbReference>
<evidence type="ECO:0000256" key="3">
    <source>
        <dbReference type="ARBA" id="ARBA00022481"/>
    </source>
</evidence>
<dbReference type="PROSITE" id="PS50111">
    <property type="entry name" value="CHEMOTAXIS_TRANSDUC_2"/>
    <property type="match status" value="1"/>
</dbReference>
<keyword evidence="14" id="KW-0418">Kinase</keyword>
<name>A0A3M5L9Z4_PSESX</name>
<evidence type="ECO:0000256" key="2">
    <source>
        <dbReference type="ARBA" id="ARBA00022475"/>
    </source>
</evidence>
<dbReference type="Pfam" id="PF12729">
    <property type="entry name" value="4HB_MCP_1"/>
    <property type="match status" value="1"/>
</dbReference>
<comment type="similarity">
    <text evidence="9">Belongs to the methyl-accepting chemotaxis (MCP) protein family.</text>
</comment>
<accession>A0A3M5L9Z4</accession>
<dbReference type="PANTHER" id="PTHR32089:SF120">
    <property type="entry name" value="METHYL-ACCEPTING CHEMOTAXIS PROTEIN TLPQ"/>
    <property type="match status" value="1"/>
</dbReference>
<evidence type="ECO:0000259" key="13">
    <source>
        <dbReference type="PROSITE" id="PS50885"/>
    </source>
</evidence>
<evidence type="ECO:0000256" key="1">
    <source>
        <dbReference type="ARBA" id="ARBA00004651"/>
    </source>
</evidence>
<evidence type="ECO:0000256" key="4">
    <source>
        <dbReference type="ARBA" id="ARBA00022500"/>
    </source>
</evidence>
<dbReference type="AlphaFoldDB" id="A0A3M5L9Z4"/>
<keyword evidence="7 11" id="KW-0472">Membrane</keyword>
<dbReference type="InterPro" id="IPR004089">
    <property type="entry name" value="MCPsignal_dom"/>
</dbReference>
<dbReference type="InterPro" id="IPR035440">
    <property type="entry name" value="4HB_MCP_dom_sf"/>
</dbReference>
<dbReference type="SMART" id="SM00283">
    <property type="entry name" value="MA"/>
    <property type="match status" value="1"/>
</dbReference>
<comment type="subcellular location">
    <subcellularLocation>
        <location evidence="1">Cell membrane</location>
        <topology evidence="1">Multi-pass membrane protein</topology>
    </subcellularLocation>
</comment>
<organism evidence="14 15">
    <name type="scientific">Pseudomonas syringae pv. solidagae</name>
    <dbReference type="NCBI Taxonomy" id="264458"/>
    <lineage>
        <taxon>Bacteria</taxon>
        <taxon>Pseudomonadati</taxon>
        <taxon>Pseudomonadota</taxon>
        <taxon>Gammaproteobacteria</taxon>
        <taxon>Pseudomonadales</taxon>
        <taxon>Pseudomonadaceae</taxon>
        <taxon>Pseudomonas</taxon>
        <taxon>Pseudomonas syringae</taxon>
    </lineage>
</organism>
<keyword evidence="14" id="KW-0808">Transferase</keyword>
<evidence type="ECO:0000259" key="12">
    <source>
        <dbReference type="PROSITE" id="PS50111"/>
    </source>
</evidence>
<dbReference type="Gene3D" id="1.10.287.950">
    <property type="entry name" value="Methyl-accepting chemotaxis protein"/>
    <property type="match status" value="1"/>
</dbReference>
<comment type="caution">
    <text evidence="14">The sequence shown here is derived from an EMBL/GenBank/DDBJ whole genome shotgun (WGS) entry which is preliminary data.</text>
</comment>